<evidence type="ECO:0000256" key="1">
    <source>
        <dbReference type="SAM" id="MobiDB-lite"/>
    </source>
</evidence>
<reference evidence="3" key="1">
    <citation type="submission" date="2023-07" db="EMBL/GenBank/DDBJ databases">
        <title>Black Yeasts Isolated from many extreme environments.</title>
        <authorList>
            <person name="Coleine C."/>
            <person name="Stajich J.E."/>
            <person name="Selbmann L."/>
        </authorList>
    </citation>
    <scope>NUCLEOTIDE SEQUENCE</scope>
    <source>
        <strain evidence="3">CCFEE 5485</strain>
    </source>
</reference>
<keyword evidence="4" id="KW-1185">Reference proteome</keyword>
<dbReference type="InterPro" id="IPR058864">
    <property type="entry name" value="UBA_10"/>
</dbReference>
<accession>A0AAE1C0H4</accession>
<evidence type="ECO:0000313" key="3">
    <source>
        <dbReference type="EMBL" id="KAK3674017.1"/>
    </source>
</evidence>
<feature type="compositionally biased region" description="Basic and acidic residues" evidence="1">
    <location>
        <begin position="67"/>
        <end position="80"/>
    </location>
</feature>
<dbReference type="PANTHER" id="PTHR46535:SF1">
    <property type="entry name" value="NEDD4-BINDING PROTEIN 2"/>
    <property type="match status" value="1"/>
</dbReference>
<dbReference type="InterPro" id="IPR002625">
    <property type="entry name" value="Smr_dom"/>
</dbReference>
<evidence type="ECO:0000313" key="4">
    <source>
        <dbReference type="Proteomes" id="UP001274830"/>
    </source>
</evidence>
<dbReference type="EMBL" id="JAUTXT010000022">
    <property type="protein sequence ID" value="KAK3674017.1"/>
    <property type="molecule type" value="Genomic_DNA"/>
</dbReference>
<comment type="caution">
    <text evidence="3">The sequence shown here is derived from an EMBL/GenBank/DDBJ whole genome shotgun (WGS) entry which is preliminary data.</text>
</comment>
<name>A0AAE1C0H4_9PEZI</name>
<feature type="region of interest" description="Disordered" evidence="1">
    <location>
        <begin position="58"/>
        <end position="94"/>
    </location>
</feature>
<dbReference type="SUPFAM" id="SSF160443">
    <property type="entry name" value="SMR domain-like"/>
    <property type="match status" value="1"/>
</dbReference>
<dbReference type="InterPro" id="IPR036063">
    <property type="entry name" value="Smr_dom_sf"/>
</dbReference>
<dbReference type="PANTHER" id="PTHR46535">
    <property type="entry name" value="NEDD4-BINDING PROTEIN 2"/>
    <property type="match status" value="1"/>
</dbReference>
<gene>
    <name evidence="3" type="ORF">LTR78_006220</name>
</gene>
<dbReference type="AlphaFoldDB" id="A0AAE1C0H4"/>
<dbReference type="GO" id="GO:0004519">
    <property type="term" value="F:endonuclease activity"/>
    <property type="evidence" value="ECO:0007669"/>
    <property type="project" value="TreeGrafter"/>
</dbReference>
<feature type="region of interest" description="Disordered" evidence="1">
    <location>
        <begin position="355"/>
        <end position="379"/>
    </location>
</feature>
<feature type="domain" description="Smr" evidence="2">
    <location>
        <begin position="454"/>
        <end position="541"/>
    </location>
</feature>
<dbReference type="Proteomes" id="UP001274830">
    <property type="component" value="Unassembled WGS sequence"/>
</dbReference>
<dbReference type="InterPro" id="IPR052772">
    <property type="entry name" value="Endo/PolyKinase_Domain-Protein"/>
</dbReference>
<organism evidence="3 4">
    <name type="scientific">Recurvomyces mirabilis</name>
    <dbReference type="NCBI Taxonomy" id="574656"/>
    <lineage>
        <taxon>Eukaryota</taxon>
        <taxon>Fungi</taxon>
        <taxon>Dikarya</taxon>
        <taxon>Ascomycota</taxon>
        <taxon>Pezizomycotina</taxon>
        <taxon>Dothideomycetes</taxon>
        <taxon>Dothideomycetidae</taxon>
        <taxon>Mycosphaerellales</taxon>
        <taxon>Teratosphaeriaceae</taxon>
        <taxon>Recurvomyces</taxon>
    </lineage>
</organism>
<feature type="compositionally biased region" description="Low complexity" evidence="1">
    <location>
        <begin position="82"/>
        <end position="94"/>
    </location>
</feature>
<dbReference type="SMART" id="SM00463">
    <property type="entry name" value="SMR"/>
    <property type="match status" value="1"/>
</dbReference>
<protein>
    <recommendedName>
        <fullName evidence="2">Smr domain-containing protein</fullName>
    </recommendedName>
</protein>
<dbReference type="Pfam" id="PF26286">
    <property type="entry name" value="UBA_10"/>
    <property type="match status" value="1"/>
</dbReference>
<sequence>MADAAFSQLETDYCPPLDPALLSAILSDFDLGHEDSVHQAREILEQLKESALLEEAAGFDPSGTGAHDSDELSKRAESRPETAGTTTTGTDVTSLSNDISSLDLDEHWHNEHVALGSAEDLETLDEETKVKLLQDVFSDRVSKYSVQHTLKKCDGKWQATMEELLNHVYFNEAEDSEDGKKLAVKGVDAFFEGQNGTKRGRKGKTKGRRVRSLDEIRDGTFAYSPSGSPGPTTNKWKTAEEDVDFIASRTRIATATVSSVYYDKGASIPRTIGELLKMSMEESKHIVSDDAAVAKYARELGYDFPSVAPHYLATIVRLSYPSTSFAHELAEALTAKPRGMNGGIQIIPQYASPLLTENDSSRGNARKSRSAGTSHLTASDDLDAATRANAYASARATAFSQASAAHRKAKSNHLMGGAAAYYSQEARNYGALGSSASAAAADQLAAGQSTPTQLDLHGVDVLNGVRIAQEKVEGWWYSLGESRVNGRVGVGERSGGFRIVVGRGTHSEGGKGKLGPAVSKALREEGWRIENEGAAILVKGKTRR</sequence>
<evidence type="ECO:0000259" key="2">
    <source>
        <dbReference type="PROSITE" id="PS50828"/>
    </source>
</evidence>
<dbReference type="Gene3D" id="3.30.1370.110">
    <property type="match status" value="1"/>
</dbReference>
<dbReference type="PROSITE" id="PS50828">
    <property type="entry name" value="SMR"/>
    <property type="match status" value="1"/>
</dbReference>
<proteinExistence type="predicted"/>
<dbReference type="GO" id="GO:0005634">
    <property type="term" value="C:nucleus"/>
    <property type="evidence" value="ECO:0007669"/>
    <property type="project" value="TreeGrafter"/>
</dbReference>